<organism evidence="1">
    <name type="scientific">Ignisphaera aggregans</name>
    <dbReference type="NCBI Taxonomy" id="334771"/>
    <lineage>
        <taxon>Archaea</taxon>
        <taxon>Thermoproteota</taxon>
        <taxon>Thermoprotei</taxon>
        <taxon>Desulfurococcales</taxon>
        <taxon>Desulfurococcaceae</taxon>
        <taxon>Ignisphaera</taxon>
    </lineage>
</organism>
<evidence type="ECO:0008006" key="2">
    <source>
        <dbReference type="Google" id="ProtNLM"/>
    </source>
</evidence>
<evidence type="ECO:0000313" key="1">
    <source>
        <dbReference type="EMBL" id="HGM07547.1"/>
    </source>
</evidence>
<dbReference type="PROSITE" id="PS51257">
    <property type="entry name" value="PROKAR_LIPOPROTEIN"/>
    <property type="match status" value="1"/>
</dbReference>
<gene>
    <name evidence="1" type="ORF">ENU31_03960</name>
</gene>
<proteinExistence type="predicted"/>
<protein>
    <recommendedName>
        <fullName evidence="2">DUF4352 domain-containing protein</fullName>
    </recommendedName>
</protein>
<reference evidence="1" key="1">
    <citation type="journal article" date="2020" name="mSystems">
        <title>Genome- and Community-Level Interaction Insights into Carbon Utilization and Element Cycling Functions of Hydrothermarchaeota in Hydrothermal Sediment.</title>
        <authorList>
            <person name="Zhou Z."/>
            <person name="Liu Y."/>
            <person name="Xu W."/>
            <person name="Pan J."/>
            <person name="Luo Z.H."/>
            <person name="Li M."/>
        </authorList>
    </citation>
    <scope>NUCLEOTIDE SEQUENCE [LARGE SCALE GENOMIC DNA]</scope>
    <source>
        <strain evidence="1">SpSt-658</strain>
    </source>
</reference>
<comment type="caution">
    <text evidence="1">The sequence shown here is derived from an EMBL/GenBank/DDBJ whole genome shotgun (WGS) entry which is preliminary data.</text>
</comment>
<dbReference type="AlphaFoldDB" id="A0A7C4D0Z7"/>
<dbReference type="EMBL" id="DTCA01000116">
    <property type="protein sequence ID" value="HGM07547.1"/>
    <property type="molecule type" value="Genomic_DNA"/>
</dbReference>
<name>A0A7C4D0Z7_9CREN</name>
<sequence length="145" mass="15530">MKILCISSVLATIMLIGVVIACVIVTSMISSNLLHQQAPKGTSISIPRATWYVTSSYQNYTYIFELVILNSGTERTSIVNISVSIGGNKYSIAQDVGVIKPNEWIQVTGSINTNIVPATRDILVEVSFCSDNGVCGTATTLAKRG</sequence>
<accession>A0A7C4D0Z7</accession>